<feature type="region of interest" description="Disordered" evidence="12">
    <location>
        <begin position="278"/>
        <end position="313"/>
    </location>
</feature>
<evidence type="ECO:0000313" key="14">
    <source>
        <dbReference type="Proteomes" id="UP000291562"/>
    </source>
</evidence>
<evidence type="ECO:0000256" key="7">
    <source>
        <dbReference type="ARBA" id="ARBA00022679"/>
    </source>
</evidence>
<dbReference type="GO" id="GO:0032259">
    <property type="term" value="P:methylation"/>
    <property type="evidence" value="ECO:0007669"/>
    <property type="project" value="UniProtKB-KW"/>
</dbReference>
<keyword evidence="8" id="KW-0949">S-adenosyl-L-methionine</keyword>
<dbReference type="AlphaFoldDB" id="A0A411HQ06"/>
<keyword evidence="7 13" id="KW-0808">Transferase</keyword>
<dbReference type="InterPro" id="IPR000682">
    <property type="entry name" value="PCMT"/>
</dbReference>
<evidence type="ECO:0000313" key="13">
    <source>
        <dbReference type="EMBL" id="QBB72578.1"/>
    </source>
</evidence>
<evidence type="ECO:0000256" key="11">
    <source>
        <dbReference type="ARBA" id="ARBA00031350"/>
    </source>
</evidence>
<dbReference type="Proteomes" id="UP000291562">
    <property type="component" value="Chromosome"/>
</dbReference>
<dbReference type="Pfam" id="PF01135">
    <property type="entry name" value="PCMT"/>
    <property type="match status" value="1"/>
</dbReference>
<evidence type="ECO:0000256" key="4">
    <source>
        <dbReference type="ARBA" id="ARBA00013346"/>
    </source>
</evidence>
<dbReference type="PANTHER" id="PTHR11579">
    <property type="entry name" value="PROTEIN-L-ISOASPARTATE O-METHYLTRANSFERASE"/>
    <property type="match status" value="1"/>
</dbReference>
<evidence type="ECO:0000256" key="12">
    <source>
        <dbReference type="SAM" id="MobiDB-lite"/>
    </source>
</evidence>
<organism evidence="13 14">
    <name type="scientific">Pseudolysobacter antarcticus</name>
    <dbReference type="NCBI Taxonomy" id="2511995"/>
    <lineage>
        <taxon>Bacteria</taxon>
        <taxon>Pseudomonadati</taxon>
        <taxon>Pseudomonadota</taxon>
        <taxon>Gammaproteobacteria</taxon>
        <taxon>Lysobacterales</taxon>
        <taxon>Rhodanobacteraceae</taxon>
        <taxon>Pseudolysobacter</taxon>
    </lineage>
</organism>
<evidence type="ECO:0000256" key="1">
    <source>
        <dbReference type="ARBA" id="ARBA00004496"/>
    </source>
</evidence>
<accession>A0A411HQ06</accession>
<evidence type="ECO:0000256" key="8">
    <source>
        <dbReference type="ARBA" id="ARBA00022691"/>
    </source>
</evidence>
<keyword evidence="6 13" id="KW-0489">Methyltransferase</keyword>
<evidence type="ECO:0000256" key="9">
    <source>
        <dbReference type="ARBA" id="ARBA00030757"/>
    </source>
</evidence>
<dbReference type="RefSeq" id="WP_129836647.1">
    <property type="nucleotide sequence ID" value="NZ_CP035704.1"/>
</dbReference>
<evidence type="ECO:0000256" key="5">
    <source>
        <dbReference type="ARBA" id="ARBA00022490"/>
    </source>
</evidence>
<dbReference type="EMBL" id="CP035704">
    <property type="protein sequence ID" value="QBB72578.1"/>
    <property type="molecule type" value="Genomic_DNA"/>
</dbReference>
<protein>
    <recommendedName>
        <fullName evidence="4">Protein-L-isoaspartate O-methyltransferase</fullName>
        <ecNumber evidence="3">2.1.1.77</ecNumber>
    </recommendedName>
    <alternativeName>
        <fullName evidence="11">L-isoaspartyl protein carboxyl methyltransferase</fullName>
    </alternativeName>
    <alternativeName>
        <fullName evidence="9">Protein L-isoaspartyl methyltransferase</fullName>
    </alternativeName>
    <alternativeName>
        <fullName evidence="10">Protein-beta-aspartate methyltransferase</fullName>
    </alternativeName>
</protein>
<evidence type="ECO:0000256" key="10">
    <source>
        <dbReference type="ARBA" id="ARBA00031323"/>
    </source>
</evidence>
<reference evidence="13 14" key="1">
    <citation type="submission" date="2019-01" db="EMBL/GenBank/DDBJ databases">
        <title>Pseudolysobacter antarctica gen. nov., sp. nov., isolated from Fildes Peninsula, Antarctica.</title>
        <authorList>
            <person name="Wei Z."/>
            <person name="Peng F."/>
        </authorList>
    </citation>
    <scope>NUCLEOTIDE SEQUENCE [LARGE SCALE GENOMIC DNA]</scope>
    <source>
        <strain evidence="13 14">AQ6-296</strain>
    </source>
</reference>
<name>A0A411HQ06_9GAMM</name>
<dbReference type="Gene3D" id="3.40.50.150">
    <property type="entry name" value="Vaccinia Virus protein VP39"/>
    <property type="match status" value="1"/>
</dbReference>
<proteinExistence type="inferred from homology"/>
<gene>
    <name evidence="13" type="ORF">ELE36_05625</name>
</gene>
<keyword evidence="5" id="KW-0963">Cytoplasm</keyword>
<evidence type="ECO:0000256" key="3">
    <source>
        <dbReference type="ARBA" id="ARBA00011890"/>
    </source>
</evidence>
<keyword evidence="14" id="KW-1185">Reference proteome</keyword>
<evidence type="ECO:0000256" key="6">
    <source>
        <dbReference type="ARBA" id="ARBA00022603"/>
    </source>
</evidence>
<comment type="subcellular location">
    <subcellularLocation>
        <location evidence="1">Cytoplasm</location>
    </subcellularLocation>
</comment>
<dbReference type="PANTHER" id="PTHR11579:SF0">
    <property type="entry name" value="PROTEIN-L-ISOASPARTATE(D-ASPARTATE) O-METHYLTRANSFERASE"/>
    <property type="match status" value="1"/>
</dbReference>
<dbReference type="OrthoDB" id="9810066at2"/>
<dbReference type="InterPro" id="IPR029063">
    <property type="entry name" value="SAM-dependent_MTases_sf"/>
</dbReference>
<dbReference type="PROSITE" id="PS01279">
    <property type="entry name" value="PCMT"/>
    <property type="match status" value="1"/>
</dbReference>
<dbReference type="EC" id="2.1.1.77" evidence="3"/>
<dbReference type="SUPFAM" id="SSF53335">
    <property type="entry name" value="S-adenosyl-L-methionine-dependent methyltransferases"/>
    <property type="match status" value="1"/>
</dbReference>
<dbReference type="CDD" id="cd02440">
    <property type="entry name" value="AdoMet_MTases"/>
    <property type="match status" value="1"/>
</dbReference>
<evidence type="ECO:0000256" key="2">
    <source>
        <dbReference type="ARBA" id="ARBA00005369"/>
    </source>
</evidence>
<dbReference type="GO" id="GO:0004719">
    <property type="term" value="F:protein-L-isoaspartate (D-aspartate) O-methyltransferase activity"/>
    <property type="evidence" value="ECO:0007669"/>
    <property type="project" value="UniProtKB-EC"/>
</dbReference>
<comment type="similarity">
    <text evidence="2">Belongs to the methyltransferase superfamily. L-isoaspartyl/D-aspartyl protein methyltransferase family.</text>
</comment>
<sequence length="313" mass="34031">MPLLSHAAPAAAAAAAPVSVLPFTWDIAPPLDTRENFVAWMVKNRGEDAAFVGKRWDRLQAMLTNKDLSADREKRAFLLTPREDFVRPINRAHSYDSAFLDIGYGVTISGPHLVGHMTASLDVKQGEKVLEIGTGSGYQSAYLSHLTDKVFSIEIIKPLAERTRGVYDDLIKKGYNEFKNITSKQADGYYGWEENGPFDKIIVTCGIDHVPPPLLKQLKAGGIMVIPVGPPGAQRVLKVVKNQAADGTITVTRSDIYNGKIVPFVPFTKLEGDVIKATHNGKPDTDKVEGITPPPAKPAADKPATDKPVPAKQ</sequence>
<dbReference type="KEGG" id="xbc:ELE36_05625"/>
<dbReference type="GO" id="GO:0005737">
    <property type="term" value="C:cytoplasm"/>
    <property type="evidence" value="ECO:0007669"/>
    <property type="project" value="UniProtKB-SubCell"/>
</dbReference>
<feature type="compositionally biased region" description="Basic and acidic residues" evidence="12">
    <location>
        <begin position="278"/>
        <end position="289"/>
    </location>
</feature>